<dbReference type="InterPro" id="IPR043128">
    <property type="entry name" value="Rev_trsase/Diguanyl_cyclase"/>
</dbReference>
<keyword evidence="1 4" id="KW-0808">Transferase</keyword>
<evidence type="ECO:0000259" key="5">
    <source>
        <dbReference type="PROSITE" id="PS50507"/>
    </source>
</evidence>
<dbReference type="InterPro" id="IPR043502">
    <property type="entry name" value="DNA/RNA_pol_sf"/>
</dbReference>
<evidence type="ECO:0000313" key="6">
    <source>
        <dbReference type="EMBL" id="QRQ90182.1"/>
    </source>
</evidence>
<dbReference type="Pfam" id="PF00998">
    <property type="entry name" value="RdRP_3"/>
    <property type="match status" value="1"/>
</dbReference>
<evidence type="ECO:0000256" key="1">
    <source>
        <dbReference type="ARBA" id="ARBA00022679"/>
    </source>
</evidence>
<keyword evidence="4" id="KW-0547">Nucleotide-binding</keyword>
<evidence type="ECO:0000256" key="3">
    <source>
        <dbReference type="ARBA" id="ARBA00022953"/>
    </source>
</evidence>
<dbReference type="GO" id="GO:0003968">
    <property type="term" value="F:RNA-directed RNA polymerase activity"/>
    <property type="evidence" value="ECO:0007669"/>
    <property type="project" value="UniProtKB-KW"/>
</dbReference>
<dbReference type="EMBL" id="MW347826">
    <property type="protein sequence ID" value="QRQ90182.1"/>
    <property type="molecule type" value="Genomic_RNA"/>
</dbReference>
<keyword evidence="3 4" id="KW-0693">Viral RNA replication</keyword>
<keyword evidence="2 4" id="KW-0548">Nucleotidyltransferase</keyword>
<feature type="domain" description="RdRp catalytic" evidence="5">
    <location>
        <begin position="215"/>
        <end position="331"/>
    </location>
</feature>
<name>A0A893A4K5_9VIRU</name>
<dbReference type="InterPro" id="IPR002166">
    <property type="entry name" value="RNA_pol_HCV"/>
</dbReference>
<dbReference type="GO" id="GO:0003723">
    <property type="term" value="F:RNA binding"/>
    <property type="evidence" value="ECO:0007669"/>
    <property type="project" value="InterPro"/>
</dbReference>
<dbReference type="SUPFAM" id="SSF56672">
    <property type="entry name" value="DNA/RNA polymerases"/>
    <property type="match status" value="1"/>
</dbReference>
<comment type="catalytic activity">
    <reaction evidence="4">
        <text>RNA(n) + a ribonucleoside 5'-triphosphate = RNA(n+1) + diphosphate</text>
        <dbReference type="Rhea" id="RHEA:21248"/>
        <dbReference type="Rhea" id="RHEA-COMP:14527"/>
        <dbReference type="Rhea" id="RHEA-COMP:17342"/>
        <dbReference type="ChEBI" id="CHEBI:33019"/>
        <dbReference type="ChEBI" id="CHEBI:61557"/>
        <dbReference type="ChEBI" id="CHEBI:140395"/>
        <dbReference type="EC" id="2.7.7.48"/>
    </reaction>
</comment>
<evidence type="ECO:0000256" key="2">
    <source>
        <dbReference type="ARBA" id="ARBA00022695"/>
    </source>
</evidence>
<dbReference type="Gene3D" id="3.30.70.270">
    <property type="match status" value="1"/>
</dbReference>
<dbReference type="CDD" id="cd23206">
    <property type="entry name" value="Tombusviridae_RdRp"/>
    <property type="match status" value="1"/>
</dbReference>
<dbReference type="InterPro" id="IPR007094">
    <property type="entry name" value="RNA-dir_pol_PSvirus"/>
</dbReference>
<reference evidence="6" key="1">
    <citation type="submission" date="2020-11" db="EMBL/GenBank/DDBJ databases">
        <title>Viral genomes from river ports along the Yangtze River in China.</title>
        <authorList>
            <person name="Lu J."/>
            <person name="Shen Q."/>
            <person name="Yang S."/>
            <person name="Zhang W."/>
        </authorList>
    </citation>
    <scope>NUCLEOTIDE SEQUENCE</scope>
    <source>
        <strain evidence="6">5cz-RDRP-5</strain>
    </source>
</reference>
<keyword evidence="4" id="KW-0696">RNA-directed RNA polymerase</keyword>
<dbReference type="GO" id="GO:0039694">
    <property type="term" value="P:viral RNA genome replication"/>
    <property type="evidence" value="ECO:0007669"/>
    <property type="project" value="InterPro"/>
</dbReference>
<dbReference type="EC" id="2.7.7.48" evidence="4"/>
<accession>A0A893A4K5</accession>
<dbReference type="GO" id="GO:0000166">
    <property type="term" value="F:nucleotide binding"/>
    <property type="evidence" value="ECO:0007669"/>
    <property type="project" value="UniProtKB-KW"/>
</dbReference>
<proteinExistence type="predicted"/>
<organism evidence="6">
    <name type="scientific">Riboviria sp</name>
    <dbReference type="NCBI Taxonomy" id="2585031"/>
    <lineage>
        <taxon>Viruses</taxon>
        <taxon>Riboviria</taxon>
    </lineage>
</organism>
<protein>
    <recommendedName>
        <fullName evidence="4">RNA-directed RNA polymerase</fullName>
        <ecNumber evidence="4">2.7.7.48</ecNumber>
    </recommendedName>
</protein>
<sequence>MVQDLNSLPGGGTLCVRPSGGATKTRTYVVARGFGPDHTLGVYNNNIATIERAFIERYFLCKEGGSFRPALGSHFSEYSTEQLKSFRQSVMSHMPHLPVLTEAAVVSFYTGAKRQLYERARISLLRTGLQDKDAELTSFVKFEKQDVQKAPRVINPRHPRYNLSLGKYLKHAEKPFFRAINEAYGAHTKATVIKGFNSRDSATILKQKWDRFPNPVAVGLDASKFDMHVSVPALRYEHSFYRSLFPGSGELSYLLDRQLVNKGRAYASDGKVTFEMKGTRSSGDLNTSLGNCIIMCSLVYAYAAEHNIPLELANNGDDCVVFLDQSHLATFSQGLDTWFRKKGFAMTVEPPAFEFEEIEFCQTHPIRTGNGWLMVRNHHAVLTKDPMCLVPVPTHTTYLKWLYAVGECGTNATDGVPVQSHFYQALLRHGVPCSQGFKDTIFRNTGWQQRADGLANNRTVVTDASRASYYAAFGVLPDVQCRIEEYFDTATFAQLQSIIVEREDLPMESGLSLLLYPHNDTK</sequence>
<dbReference type="PROSITE" id="PS50507">
    <property type="entry name" value="RDRP_SSRNA_POS"/>
    <property type="match status" value="1"/>
</dbReference>
<evidence type="ECO:0000256" key="4">
    <source>
        <dbReference type="RuleBase" id="RU363062"/>
    </source>
</evidence>